<feature type="domain" description="ChrR-like cupin" evidence="2">
    <location>
        <begin position="31"/>
        <end position="127"/>
    </location>
</feature>
<comment type="caution">
    <text evidence="3">The sequence shown here is derived from an EMBL/GenBank/DDBJ whole genome shotgun (WGS) entry which is preliminary data.</text>
</comment>
<evidence type="ECO:0000313" key="3">
    <source>
        <dbReference type="EMBL" id="GAA0990352.1"/>
    </source>
</evidence>
<dbReference type="Pfam" id="PF12973">
    <property type="entry name" value="Cupin_7"/>
    <property type="match status" value="1"/>
</dbReference>
<dbReference type="Gene3D" id="2.60.120.10">
    <property type="entry name" value="Jelly Rolls"/>
    <property type="match status" value="1"/>
</dbReference>
<dbReference type="InterPro" id="IPR014710">
    <property type="entry name" value="RmlC-like_jellyroll"/>
</dbReference>
<organism evidence="3 4">
    <name type="scientific">Streptomyces rhizosphaericus</name>
    <dbReference type="NCBI Taxonomy" id="114699"/>
    <lineage>
        <taxon>Bacteria</taxon>
        <taxon>Bacillati</taxon>
        <taxon>Actinomycetota</taxon>
        <taxon>Actinomycetes</taxon>
        <taxon>Kitasatosporales</taxon>
        <taxon>Streptomycetaceae</taxon>
        <taxon>Streptomyces</taxon>
        <taxon>Streptomyces violaceusniger group</taxon>
    </lineage>
</organism>
<accession>A0ABN1SI35</accession>
<dbReference type="InterPro" id="IPR011051">
    <property type="entry name" value="RmlC_Cupin_sf"/>
</dbReference>
<keyword evidence="4" id="KW-1185">Reference proteome</keyword>
<sequence>MSEAGREAGRAAMSGTAGAKPEHEFHLPAGPWRRPPGAAAGVSEQILAADGSGTHTTALVRWEPGTDTSPSGVVRHDGWEEVYLLEGSMRDLTLGETFSRGFYACRPPGMPHGPWVSEEGVTMLVITYPEATAGR</sequence>
<gene>
    <name evidence="3" type="ORF">GCM10009576_065810</name>
</gene>
<proteinExistence type="predicted"/>
<evidence type="ECO:0000259" key="2">
    <source>
        <dbReference type="Pfam" id="PF12973"/>
    </source>
</evidence>
<evidence type="ECO:0000256" key="1">
    <source>
        <dbReference type="SAM" id="MobiDB-lite"/>
    </source>
</evidence>
<feature type="compositionally biased region" description="Low complexity" evidence="1">
    <location>
        <begin position="28"/>
        <end position="39"/>
    </location>
</feature>
<protein>
    <recommendedName>
        <fullName evidence="2">ChrR-like cupin domain-containing protein</fullName>
    </recommendedName>
</protein>
<dbReference type="SUPFAM" id="SSF51182">
    <property type="entry name" value="RmlC-like cupins"/>
    <property type="match status" value="1"/>
</dbReference>
<dbReference type="InterPro" id="IPR025979">
    <property type="entry name" value="ChrR-like_cupin_dom"/>
</dbReference>
<dbReference type="EMBL" id="BAAAIE010000050">
    <property type="protein sequence ID" value="GAA0990352.1"/>
    <property type="molecule type" value="Genomic_DNA"/>
</dbReference>
<dbReference type="Proteomes" id="UP001500033">
    <property type="component" value="Unassembled WGS sequence"/>
</dbReference>
<evidence type="ECO:0000313" key="4">
    <source>
        <dbReference type="Proteomes" id="UP001500033"/>
    </source>
</evidence>
<feature type="region of interest" description="Disordered" evidence="1">
    <location>
        <begin position="1"/>
        <end position="39"/>
    </location>
</feature>
<reference evidence="3 4" key="1">
    <citation type="journal article" date="2019" name="Int. J. Syst. Evol. Microbiol.">
        <title>The Global Catalogue of Microorganisms (GCM) 10K type strain sequencing project: providing services to taxonomists for standard genome sequencing and annotation.</title>
        <authorList>
            <consortium name="The Broad Institute Genomics Platform"/>
            <consortium name="The Broad Institute Genome Sequencing Center for Infectious Disease"/>
            <person name="Wu L."/>
            <person name="Ma J."/>
        </authorList>
    </citation>
    <scope>NUCLEOTIDE SEQUENCE [LARGE SCALE GENOMIC DNA]</scope>
    <source>
        <strain evidence="3 4">JCM 11445</strain>
    </source>
</reference>
<name>A0ABN1SI35_9ACTN</name>